<organism evidence="1 2">
    <name type="scientific">Aspergillus eucalypticola (strain CBS 122712 / IBT 29274)</name>
    <dbReference type="NCBI Taxonomy" id="1448314"/>
    <lineage>
        <taxon>Eukaryota</taxon>
        <taxon>Fungi</taxon>
        <taxon>Dikarya</taxon>
        <taxon>Ascomycota</taxon>
        <taxon>Pezizomycotina</taxon>
        <taxon>Eurotiomycetes</taxon>
        <taxon>Eurotiomycetidae</taxon>
        <taxon>Eurotiales</taxon>
        <taxon>Aspergillaceae</taxon>
        <taxon>Aspergillus</taxon>
        <taxon>Aspergillus subgen. Circumdati</taxon>
    </lineage>
</organism>
<name>A0A317VXU4_ASPEC</name>
<dbReference type="OrthoDB" id="4186099at2759"/>
<dbReference type="Proteomes" id="UP000246171">
    <property type="component" value="Unassembled WGS sequence"/>
</dbReference>
<evidence type="ECO:0000313" key="1">
    <source>
        <dbReference type="EMBL" id="PWY77777.1"/>
    </source>
</evidence>
<proteinExistence type="predicted"/>
<comment type="caution">
    <text evidence="1">The sequence shown here is derived from an EMBL/GenBank/DDBJ whole genome shotgun (WGS) entry which is preliminary data.</text>
</comment>
<dbReference type="GeneID" id="37057161"/>
<sequence>MNLRLRNILRGSDKPWTKGNYYTDILASLERSDNPTSDDYVLYSRFLCTADEDFLIWVDKYEDYYRERIEYALESLGKPTTEDYVLNSRFACDLWGDTVWFRDECPKKCMKGPQGEGDDICIED</sequence>
<gene>
    <name evidence="1" type="ORF">BO83DRAFT_425238</name>
</gene>
<keyword evidence="2" id="KW-1185">Reference proteome</keyword>
<dbReference type="AlphaFoldDB" id="A0A317VXU4"/>
<evidence type="ECO:0000313" key="2">
    <source>
        <dbReference type="Proteomes" id="UP000246171"/>
    </source>
</evidence>
<dbReference type="VEuPathDB" id="FungiDB:BO83DRAFT_425238"/>
<protein>
    <submittedName>
        <fullName evidence="1">Uncharacterized protein</fullName>
    </submittedName>
</protein>
<dbReference type="RefSeq" id="XP_025390158.1">
    <property type="nucleotide sequence ID" value="XM_025535199.1"/>
</dbReference>
<dbReference type="EMBL" id="MSFU01000007">
    <property type="protein sequence ID" value="PWY77777.1"/>
    <property type="molecule type" value="Genomic_DNA"/>
</dbReference>
<accession>A0A317VXU4</accession>
<reference evidence="1" key="1">
    <citation type="submission" date="2016-12" db="EMBL/GenBank/DDBJ databases">
        <title>The genomes of Aspergillus section Nigri reveals drivers in fungal speciation.</title>
        <authorList>
            <consortium name="DOE Joint Genome Institute"/>
            <person name="Vesth T.C."/>
            <person name="Nybo J."/>
            <person name="Theobald S."/>
            <person name="Brandl J."/>
            <person name="Frisvad J.C."/>
            <person name="Nielsen K.F."/>
            <person name="Lyhne E.K."/>
            <person name="Kogle M.E."/>
            <person name="Kuo A."/>
            <person name="Riley R."/>
            <person name="Clum A."/>
            <person name="Nolan M."/>
            <person name="Lipzen A."/>
            <person name="Salamov A."/>
            <person name="Henrissat B."/>
            <person name="Wiebenga A."/>
            <person name="De vries R.P."/>
            <person name="Grigoriev I.V."/>
            <person name="Mortensen U.H."/>
            <person name="Andersen M.R."/>
            <person name="Baker S.E."/>
        </authorList>
    </citation>
    <scope>NUCLEOTIDE SEQUENCE</scope>
    <source>
        <strain evidence="1">CBS 122712</strain>
    </source>
</reference>